<dbReference type="AlphaFoldDB" id="A0A371XGW5"/>
<dbReference type="PANTHER" id="PTHR12715:SF4">
    <property type="entry name" value="EAMA DOMAIN-CONTAINING PROTEIN"/>
    <property type="match status" value="1"/>
</dbReference>
<feature type="transmembrane region" description="Helical" evidence="1">
    <location>
        <begin position="132"/>
        <end position="150"/>
    </location>
</feature>
<keyword evidence="1" id="KW-1133">Transmembrane helix</keyword>
<dbReference type="PANTHER" id="PTHR12715">
    <property type="entry name" value="TRANSPORTER, DRUG/METABOLITE EXPORTER FAMILY"/>
    <property type="match status" value="1"/>
</dbReference>
<evidence type="ECO:0000256" key="1">
    <source>
        <dbReference type="SAM" id="Phobius"/>
    </source>
</evidence>
<dbReference type="RefSeq" id="WP_116622908.1">
    <property type="nucleotide sequence ID" value="NZ_QURN01000004.1"/>
</dbReference>
<protein>
    <submittedName>
        <fullName evidence="3">DMT family transporter</fullName>
    </submittedName>
</protein>
<feature type="transmembrane region" description="Helical" evidence="1">
    <location>
        <begin position="255"/>
        <end position="272"/>
    </location>
</feature>
<feature type="transmembrane region" description="Helical" evidence="1">
    <location>
        <begin position="224"/>
        <end position="243"/>
    </location>
</feature>
<dbReference type="GO" id="GO:0016020">
    <property type="term" value="C:membrane"/>
    <property type="evidence" value="ECO:0007669"/>
    <property type="project" value="InterPro"/>
</dbReference>
<feature type="transmembrane region" description="Helical" evidence="1">
    <location>
        <begin position="191"/>
        <end position="212"/>
    </location>
</feature>
<dbReference type="InterPro" id="IPR000620">
    <property type="entry name" value="EamA_dom"/>
</dbReference>
<feature type="transmembrane region" description="Helical" evidence="1">
    <location>
        <begin position="104"/>
        <end position="125"/>
    </location>
</feature>
<dbReference type="InterPro" id="IPR052756">
    <property type="entry name" value="Alkyne_AA_exporter"/>
</dbReference>
<feature type="domain" description="EamA" evidence="2">
    <location>
        <begin position="160"/>
        <end position="294"/>
    </location>
</feature>
<reference evidence="4" key="1">
    <citation type="submission" date="2018-08" db="EMBL/GenBank/DDBJ databases">
        <authorList>
            <person name="Im W.T."/>
        </authorList>
    </citation>
    <scope>NUCLEOTIDE SEQUENCE [LARGE SCALE GENOMIC DNA]</scope>
    <source>
        <strain evidence="4">LA-28</strain>
    </source>
</reference>
<evidence type="ECO:0000313" key="4">
    <source>
        <dbReference type="Proteomes" id="UP000262379"/>
    </source>
</evidence>
<organism evidence="3 4">
    <name type="scientific">Mesorhizobium denitrificans</name>
    <dbReference type="NCBI Taxonomy" id="2294114"/>
    <lineage>
        <taxon>Bacteria</taxon>
        <taxon>Pseudomonadati</taxon>
        <taxon>Pseudomonadota</taxon>
        <taxon>Alphaproteobacteria</taxon>
        <taxon>Hyphomicrobiales</taxon>
        <taxon>Phyllobacteriaceae</taxon>
        <taxon>Mesorhizobium</taxon>
    </lineage>
</organism>
<accession>A0A371XGW5</accession>
<keyword evidence="4" id="KW-1185">Reference proteome</keyword>
<feature type="transmembrane region" description="Helical" evidence="1">
    <location>
        <begin position="48"/>
        <end position="66"/>
    </location>
</feature>
<comment type="caution">
    <text evidence="3">The sequence shown here is derived from an EMBL/GenBank/DDBJ whole genome shotgun (WGS) entry which is preliminary data.</text>
</comment>
<dbReference type="Gene3D" id="1.10.3730.20">
    <property type="match status" value="1"/>
</dbReference>
<evidence type="ECO:0000313" key="3">
    <source>
        <dbReference type="EMBL" id="RFC68472.1"/>
    </source>
</evidence>
<gene>
    <name evidence="3" type="ORF">DY251_05740</name>
</gene>
<feature type="domain" description="EamA" evidence="2">
    <location>
        <begin position="24"/>
        <end position="149"/>
    </location>
</feature>
<dbReference type="Proteomes" id="UP000262379">
    <property type="component" value="Unassembled WGS sequence"/>
</dbReference>
<evidence type="ECO:0000259" key="2">
    <source>
        <dbReference type="Pfam" id="PF00892"/>
    </source>
</evidence>
<name>A0A371XGW5_9HYPH</name>
<keyword evidence="1" id="KW-0812">Transmembrane</keyword>
<feature type="transmembrane region" description="Helical" evidence="1">
    <location>
        <begin position="12"/>
        <end position="36"/>
    </location>
</feature>
<feature type="transmembrane region" description="Helical" evidence="1">
    <location>
        <begin position="162"/>
        <end position="179"/>
    </location>
</feature>
<feature type="transmembrane region" description="Helical" evidence="1">
    <location>
        <begin position="278"/>
        <end position="296"/>
    </location>
</feature>
<feature type="transmembrane region" description="Helical" evidence="1">
    <location>
        <begin position="78"/>
        <end position="98"/>
    </location>
</feature>
<dbReference type="SUPFAM" id="SSF103481">
    <property type="entry name" value="Multidrug resistance efflux transporter EmrE"/>
    <property type="match status" value="2"/>
</dbReference>
<dbReference type="InterPro" id="IPR037185">
    <property type="entry name" value="EmrE-like"/>
</dbReference>
<dbReference type="EMBL" id="QURN01000004">
    <property type="protein sequence ID" value="RFC68472.1"/>
    <property type="molecule type" value="Genomic_DNA"/>
</dbReference>
<proteinExistence type="predicted"/>
<sequence>MSTSVCIERNAAMGGTVTVAAVGITILAWASAFPAIRAGLHGFGPGELGAMRFAIAAVPAAIYLLVTRPALPARGEMWRFLYGGVFFVGGYTILLNMGEMTVSAGAASFIINVAPIITAAMAMVLLGERFPVLAWVGTFVSFGGIGLIALGEGGGMSIDRGALLILGGALCAATSTIVQKPLFKNHQPLTIAAWNMILGAAVLSPFLPNAIFEAQAASSQALGAALYLGFIPSLVAYASWAVALSRLPASRASNYLYCIPPVSTALGFVWLGEVPTTLGIIGGVLAMGGVAIANLSRARA</sequence>
<keyword evidence="1" id="KW-0472">Membrane</keyword>
<dbReference type="Pfam" id="PF00892">
    <property type="entry name" value="EamA"/>
    <property type="match status" value="2"/>
</dbReference>